<dbReference type="EMBL" id="VBTY01000110">
    <property type="protein sequence ID" value="MDG3495582.1"/>
    <property type="molecule type" value="Genomic_DNA"/>
</dbReference>
<dbReference type="RefSeq" id="WP_009627715.1">
    <property type="nucleotide sequence ID" value="NZ_VBTY01000110.1"/>
</dbReference>
<accession>A0A9X4RIS6</accession>
<keyword evidence="2" id="KW-1185">Reference proteome</keyword>
<organism evidence="1 2">
    <name type="scientific">Pseudanabaena catenata USMAC16</name>
    <dbReference type="NCBI Taxonomy" id="1855837"/>
    <lineage>
        <taxon>Bacteria</taxon>
        <taxon>Bacillati</taxon>
        <taxon>Cyanobacteriota</taxon>
        <taxon>Cyanophyceae</taxon>
        <taxon>Pseudanabaenales</taxon>
        <taxon>Pseudanabaenaceae</taxon>
        <taxon>Pseudanabaena</taxon>
    </lineage>
</organism>
<name>A0A9X4RIS6_9CYAN</name>
<proteinExistence type="predicted"/>
<gene>
    <name evidence="1" type="ORF">FEV09_13580</name>
</gene>
<protein>
    <recommendedName>
        <fullName evidence="3">AbiTii domain-containing protein</fullName>
    </recommendedName>
</protein>
<reference evidence="1" key="1">
    <citation type="submission" date="2019-05" db="EMBL/GenBank/DDBJ databases">
        <title>Whole genome sequencing of Pseudanabaena catenata USMAC16.</title>
        <authorList>
            <person name="Khan Z."/>
            <person name="Omar W.M."/>
            <person name="Convey P."/>
            <person name="Merican F."/>
            <person name="Najimudin N."/>
        </authorList>
    </citation>
    <scope>NUCLEOTIDE SEQUENCE</scope>
    <source>
        <strain evidence="1">USMAC16</strain>
    </source>
</reference>
<evidence type="ECO:0008006" key="3">
    <source>
        <dbReference type="Google" id="ProtNLM"/>
    </source>
</evidence>
<evidence type="ECO:0000313" key="1">
    <source>
        <dbReference type="EMBL" id="MDG3495582.1"/>
    </source>
</evidence>
<dbReference type="Proteomes" id="UP001152872">
    <property type="component" value="Unassembled WGS sequence"/>
</dbReference>
<dbReference type="AlphaFoldDB" id="A0A9X4RIS6"/>
<comment type="caution">
    <text evidence="1">The sequence shown here is derived from an EMBL/GenBank/DDBJ whole genome shotgun (WGS) entry which is preliminary data.</text>
</comment>
<sequence length="166" mass="18613">MSVSESRIVPCIEDILASLEVRLELEESSHKLPLTRSLEKCLLFAEANKYDDLHELLKQEAYGYSNPAPNYRYVQLSYFDVGGQMVNGLSQYSSYPLVTGVNKLELHLKNGLTLMLPKQILAFLSKVSGREVDTGYLSPPAISNLLDIIRHEIAGEITRKISKRAS</sequence>
<evidence type="ECO:0000313" key="2">
    <source>
        <dbReference type="Proteomes" id="UP001152872"/>
    </source>
</evidence>